<organism evidence="2 3">
    <name type="scientific">Methanobrevibacter ruminantium (strain ATCC 35063 / DSM 1093 / JCM 13430 / OCM 146 / M1)</name>
    <name type="common">Methanobacterium ruminantium</name>
    <dbReference type="NCBI Taxonomy" id="634498"/>
    <lineage>
        <taxon>Archaea</taxon>
        <taxon>Methanobacteriati</taxon>
        <taxon>Methanobacteriota</taxon>
        <taxon>Methanomada group</taxon>
        <taxon>Methanobacteria</taxon>
        <taxon>Methanobacteriales</taxon>
        <taxon>Methanobacteriaceae</taxon>
        <taxon>Methanobrevibacter</taxon>
    </lineage>
</organism>
<accession>D3E240</accession>
<dbReference type="Proteomes" id="UP000008680">
    <property type="component" value="Chromosome"/>
</dbReference>
<dbReference type="AlphaFoldDB" id="D3E240"/>
<keyword evidence="1" id="KW-0175">Coiled coil</keyword>
<keyword evidence="3" id="KW-1185">Reference proteome</keyword>
<sequence>MYDLTKIQKTFNERVFSRLDDEILERNGIDKDEELIREELFRQREIITVPFGHIEYFLAIEDEKVLLYVEKASRMGSHNICIIDDDSYECIDVYDGYPPELKERYLDHLKRIKKTRNRFEENLKKLSEEKSIKEK</sequence>
<evidence type="ECO:0000313" key="2">
    <source>
        <dbReference type="EMBL" id="ADC46601.1"/>
    </source>
</evidence>
<name>D3E240_METRM</name>
<evidence type="ECO:0000313" key="3">
    <source>
        <dbReference type="Proteomes" id="UP000008680"/>
    </source>
</evidence>
<evidence type="ECO:0000256" key="1">
    <source>
        <dbReference type="SAM" id="Coils"/>
    </source>
</evidence>
<protein>
    <submittedName>
        <fullName evidence="2">Uncharacterized protein</fullName>
    </submittedName>
</protein>
<gene>
    <name evidence="2" type="ordered locus">mru_0750</name>
</gene>
<dbReference type="EMBL" id="CP001719">
    <property type="protein sequence ID" value="ADC46601.1"/>
    <property type="molecule type" value="Genomic_DNA"/>
</dbReference>
<dbReference type="HOGENOM" id="CLU_1881115_0_0_2"/>
<dbReference type="PATRIC" id="fig|634498.28.peg.752"/>
<feature type="coiled-coil region" evidence="1">
    <location>
        <begin position="102"/>
        <end position="129"/>
    </location>
</feature>
<dbReference type="STRING" id="634498.mru_0750"/>
<proteinExistence type="predicted"/>
<reference evidence="2 3" key="1">
    <citation type="journal article" date="2010" name="PLoS ONE">
        <title>The genome sequence of the rumen methanogen Methanobrevibacter ruminantium reveals new possibilities for controlling ruminant methane emissions.</title>
        <authorList>
            <person name="Leahy S.C."/>
            <person name="Kelly W.J."/>
            <person name="Altermann E."/>
            <person name="Ronimus R.S."/>
            <person name="Yeoman C.J."/>
            <person name="Pacheco D.M."/>
            <person name="Li D."/>
            <person name="Kong Z."/>
            <person name="McTavish S."/>
            <person name="Sang C."/>
            <person name="Lambie S.C."/>
            <person name="Janssen P.H."/>
            <person name="Dey D."/>
            <person name="Attwood G.T."/>
        </authorList>
    </citation>
    <scope>NUCLEOTIDE SEQUENCE [LARGE SCALE GENOMIC DNA]</scope>
    <source>
        <strain evidence="3">ATCC 35063 / DSM 1093 / JCM 13430 / OCM 146 / M1</strain>
    </source>
</reference>
<dbReference type="KEGG" id="mru:mru_0750"/>